<keyword evidence="11" id="KW-1185">Reference proteome</keyword>
<dbReference type="PROSITE" id="PS52016">
    <property type="entry name" value="TONB_DEPENDENT_REC_3"/>
    <property type="match status" value="1"/>
</dbReference>
<keyword evidence="4 7" id="KW-0812">Transmembrane</keyword>
<dbReference type="InterPro" id="IPR037066">
    <property type="entry name" value="Plug_dom_sf"/>
</dbReference>
<evidence type="ECO:0000256" key="5">
    <source>
        <dbReference type="ARBA" id="ARBA00023136"/>
    </source>
</evidence>
<keyword evidence="2 7" id="KW-0813">Transport</keyword>
<dbReference type="NCBIfam" id="TIGR04056">
    <property type="entry name" value="OMP_RagA_SusC"/>
    <property type="match status" value="1"/>
</dbReference>
<evidence type="ECO:0000313" key="11">
    <source>
        <dbReference type="Proteomes" id="UP000317624"/>
    </source>
</evidence>
<dbReference type="GO" id="GO:0009279">
    <property type="term" value="C:cell outer membrane"/>
    <property type="evidence" value="ECO:0007669"/>
    <property type="project" value="UniProtKB-SubCell"/>
</dbReference>
<dbReference type="InterPro" id="IPR039426">
    <property type="entry name" value="TonB-dep_rcpt-like"/>
</dbReference>
<comment type="similarity">
    <text evidence="7">Belongs to the TonB-dependent receptor family.</text>
</comment>
<dbReference type="SUPFAM" id="SSF49464">
    <property type="entry name" value="Carboxypeptidase regulatory domain-like"/>
    <property type="match status" value="1"/>
</dbReference>
<keyword evidence="3 7" id="KW-1134">Transmembrane beta strand</keyword>
<evidence type="ECO:0000313" key="10">
    <source>
        <dbReference type="EMBL" id="TVT38363.1"/>
    </source>
</evidence>
<comment type="subcellular location">
    <subcellularLocation>
        <location evidence="1 7">Cell outer membrane</location>
        <topology evidence="1 7">Multi-pass membrane protein</topology>
    </subcellularLocation>
</comment>
<dbReference type="OrthoDB" id="9816550at2"/>
<dbReference type="SUPFAM" id="SSF56935">
    <property type="entry name" value="Porins"/>
    <property type="match status" value="1"/>
</dbReference>
<evidence type="ECO:0000256" key="7">
    <source>
        <dbReference type="PROSITE-ProRule" id="PRU01360"/>
    </source>
</evidence>
<keyword evidence="8" id="KW-0732">Signal</keyword>
<organism evidence="10 11">
    <name type="scientific">Hymenobacter setariae</name>
    <dbReference type="NCBI Taxonomy" id="2594794"/>
    <lineage>
        <taxon>Bacteria</taxon>
        <taxon>Pseudomonadati</taxon>
        <taxon>Bacteroidota</taxon>
        <taxon>Cytophagia</taxon>
        <taxon>Cytophagales</taxon>
        <taxon>Hymenobacteraceae</taxon>
        <taxon>Hymenobacter</taxon>
    </lineage>
</organism>
<dbReference type="AlphaFoldDB" id="A0A558BPG8"/>
<accession>A0A558BPG8</accession>
<dbReference type="Pfam" id="PF07715">
    <property type="entry name" value="Plug"/>
    <property type="match status" value="1"/>
</dbReference>
<protein>
    <submittedName>
        <fullName evidence="10">TonB-dependent receptor</fullName>
    </submittedName>
</protein>
<feature type="chain" id="PRO_5021941126" evidence="8">
    <location>
        <begin position="28"/>
        <end position="1031"/>
    </location>
</feature>
<evidence type="ECO:0000256" key="2">
    <source>
        <dbReference type="ARBA" id="ARBA00022448"/>
    </source>
</evidence>
<proteinExistence type="inferred from homology"/>
<evidence type="ECO:0000256" key="6">
    <source>
        <dbReference type="ARBA" id="ARBA00023237"/>
    </source>
</evidence>
<evidence type="ECO:0000256" key="4">
    <source>
        <dbReference type="ARBA" id="ARBA00022692"/>
    </source>
</evidence>
<sequence length="1031" mass="111381">MKKLVPPAGRLLVPVLACCLPLAVATAAPVAAPTTLLRKASQPTATITGRVTDTKGEGLPGVTVLVKGTTNGTTTGADGSFSLDAPDNATLVFSSIGYAGQEIPVNGRTTINLTLSDSNQALSDVVVVGYLTQKREDVTGSVASVSAVDANRAPAPTLAEGIQGRLPGVTIANSGVPGQAPVVNIRGLGTLASGSGPLYIVDGLWTDNLRDFNPQDAETIQVLKDAASLAPYGSRGANGVIIVTTKRGKAGKPQLQFNAYGGPQNIVKRLDLTNAAQWAAITNQAYDNAKIDRQPYANALPAGIDTDWQKELFQTGSIQSYDLGLSGGGLNDNGGRSNYNLSGSYYKQIGTIAGPQFERFTARINTGLTTGKLQIGESLLLSRVNQQLVNGLPFIDVVRMLPVTPVYDPANPGGYGLSTPNAVSYGTNPIGAQQLNVNTTTNNRLQGSIFGEYSFTPWLRYRLNLGLEYLAFHDRSQNRFGLLRYIGDPTVLSSYAENQGNNLFGQAENTLTFDKSFGKHSLTALVGYSRQYFSNEFTRGVNFGYGTGPVYYWALDAGTQNPQVIGSSYVNTKESYFAQLTYDYDQRYLITAAYRNDGSSRFDPNNRRGNFGAASLGWRISKERFFEGITAISDLKLRASYGRLGNDQLSGPYGGSYLYLGNINPNVNYPLGSSQAIVNGAIQTALPSVGIGWETRNTSNFGFDIAFLENRLTFGADYYISRTTDALVAPPIPLLFGNAGDNPYQRIGKIENRGFEFLLGYNENRNAFKYGISANLSTLRNRVLDVGNSGNQPNYFNAGPSGVTRTEAGYEVGSFFLYQFDGVYQTGESIPAGLQAGDARYRDTNGDGTINEKDRVHVGRVFPKFQYGLNLTASYGGFDAAVFLQGIQGNDVFNNTRYWTDRIDQTGNYRTDLNPWTPTNTNTSTPRLVAAGQSAVNNSQYNSTRWLEDGSYLRLKNVQIGYSLPQAVMDKLRVISRLRIYATGQNIFTATKYSGYDPETVGGTGGILVRGLDEGQYPNIRTFTLGIQAGF</sequence>
<dbReference type="Proteomes" id="UP000317624">
    <property type="component" value="Unassembled WGS sequence"/>
</dbReference>
<dbReference type="Gene3D" id="2.60.40.1120">
    <property type="entry name" value="Carboxypeptidase-like, regulatory domain"/>
    <property type="match status" value="1"/>
</dbReference>
<feature type="domain" description="TonB-dependent receptor plug" evidence="9">
    <location>
        <begin position="135"/>
        <end position="240"/>
    </location>
</feature>
<dbReference type="InterPro" id="IPR036942">
    <property type="entry name" value="Beta-barrel_TonB_sf"/>
</dbReference>
<evidence type="ECO:0000256" key="3">
    <source>
        <dbReference type="ARBA" id="ARBA00022452"/>
    </source>
</evidence>
<dbReference type="EMBL" id="VMRJ01000005">
    <property type="protein sequence ID" value="TVT38363.1"/>
    <property type="molecule type" value="Genomic_DNA"/>
</dbReference>
<gene>
    <name evidence="10" type="ORF">FNT36_19395</name>
</gene>
<dbReference type="Gene3D" id="2.170.130.10">
    <property type="entry name" value="TonB-dependent receptor, plug domain"/>
    <property type="match status" value="1"/>
</dbReference>
<feature type="signal peptide" evidence="8">
    <location>
        <begin position="1"/>
        <end position="27"/>
    </location>
</feature>
<keyword evidence="5 7" id="KW-0472">Membrane</keyword>
<keyword evidence="6 7" id="KW-0998">Cell outer membrane</keyword>
<dbReference type="InterPro" id="IPR012910">
    <property type="entry name" value="Plug_dom"/>
</dbReference>
<comment type="caution">
    <text evidence="10">The sequence shown here is derived from an EMBL/GenBank/DDBJ whole genome shotgun (WGS) entry which is preliminary data.</text>
</comment>
<keyword evidence="10" id="KW-0675">Receptor</keyword>
<dbReference type="NCBIfam" id="TIGR04057">
    <property type="entry name" value="SusC_RagA_signa"/>
    <property type="match status" value="1"/>
</dbReference>
<evidence type="ECO:0000256" key="8">
    <source>
        <dbReference type="SAM" id="SignalP"/>
    </source>
</evidence>
<reference evidence="10 11" key="1">
    <citation type="submission" date="2019-07" db="EMBL/GenBank/DDBJ databases">
        <title>Hymenobacter sp. straun FUR1 Genome sequencing and assembly.</title>
        <authorList>
            <person name="Chhetri G."/>
        </authorList>
    </citation>
    <scope>NUCLEOTIDE SEQUENCE [LARGE SCALE GENOMIC DNA]</scope>
    <source>
        <strain evidence="10 11">Fur1</strain>
    </source>
</reference>
<evidence type="ECO:0000259" key="9">
    <source>
        <dbReference type="Pfam" id="PF07715"/>
    </source>
</evidence>
<dbReference type="Gene3D" id="2.40.170.20">
    <property type="entry name" value="TonB-dependent receptor, beta-barrel domain"/>
    <property type="match status" value="1"/>
</dbReference>
<dbReference type="RefSeq" id="WP_144851160.1">
    <property type="nucleotide sequence ID" value="NZ_VMRJ01000005.1"/>
</dbReference>
<dbReference type="Pfam" id="PF13715">
    <property type="entry name" value="CarbopepD_reg_2"/>
    <property type="match status" value="1"/>
</dbReference>
<dbReference type="InterPro" id="IPR023997">
    <property type="entry name" value="TonB-dep_OMP_SusC/RagA_CS"/>
</dbReference>
<evidence type="ECO:0000256" key="1">
    <source>
        <dbReference type="ARBA" id="ARBA00004571"/>
    </source>
</evidence>
<dbReference type="InterPro" id="IPR023996">
    <property type="entry name" value="TonB-dep_OMP_SusC/RagA"/>
</dbReference>
<name>A0A558BPG8_9BACT</name>
<dbReference type="InterPro" id="IPR008969">
    <property type="entry name" value="CarboxyPept-like_regulatory"/>
</dbReference>